<gene>
    <name evidence="3" type="primary">cnh1C</name>
</gene>
<accession>A0A7G6KSY5</accession>
<sequence length="119" mass="13405">MNDPAPVQALPVERDGPLFDAPWQARAFALLTSLHASQGFAWSDWVSVFSAQRAADEAGDADPGYYRSWVCALELMLERGGWSSHREIDDAIEETRADWPHPAHEAHREPIARDPARRR</sequence>
<reference evidence="3" key="1">
    <citation type="submission" date="2020-01" db="EMBL/GenBank/DDBJ databases">
        <authorList>
            <person name="Guo L."/>
        </authorList>
    </citation>
    <scope>NUCLEOTIDE SEQUENCE</scope>
    <source>
        <strain evidence="3">CGMCC 1.17248</strain>
    </source>
</reference>
<evidence type="ECO:0000259" key="2">
    <source>
        <dbReference type="Pfam" id="PF21006"/>
    </source>
</evidence>
<protein>
    <submittedName>
        <fullName evidence="3">Nitrile hydratase accessory protein</fullName>
    </submittedName>
</protein>
<evidence type="ECO:0000256" key="1">
    <source>
        <dbReference type="SAM" id="MobiDB-lite"/>
    </source>
</evidence>
<dbReference type="EMBL" id="MN934985">
    <property type="protein sequence ID" value="QNC71622.1"/>
    <property type="molecule type" value="Genomic_DNA"/>
</dbReference>
<dbReference type="Gene3D" id="1.10.472.20">
    <property type="entry name" value="Nitrile hydratase, beta subunit"/>
    <property type="match status" value="1"/>
</dbReference>
<proteinExistence type="predicted"/>
<dbReference type="InterPro" id="IPR023808">
    <property type="entry name" value="Nitrile_Hydratase_acc_put"/>
</dbReference>
<dbReference type="SUPFAM" id="SSF50090">
    <property type="entry name" value="Electron transport accessory proteins"/>
    <property type="match status" value="1"/>
</dbReference>
<name>A0A7G6KSY5_PSESE</name>
<dbReference type="Pfam" id="PF21006">
    <property type="entry name" value="NHase_beta_N"/>
    <property type="match status" value="1"/>
</dbReference>
<dbReference type="AlphaFoldDB" id="A0A7G6KSY5"/>
<evidence type="ECO:0000313" key="3">
    <source>
        <dbReference type="EMBL" id="QNC71622.1"/>
    </source>
</evidence>
<organism evidence="3">
    <name type="scientific">Pseudaminobacter salicylatoxidans</name>
    <dbReference type="NCBI Taxonomy" id="93369"/>
    <lineage>
        <taxon>Bacteria</taxon>
        <taxon>Pseudomonadati</taxon>
        <taxon>Pseudomonadota</taxon>
        <taxon>Alphaproteobacteria</taxon>
        <taxon>Hyphomicrobiales</taxon>
        <taxon>Phyllobacteriaceae</taxon>
        <taxon>Pseudaminobacter</taxon>
    </lineage>
</organism>
<dbReference type="InterPro" id="IPR049054">
    <property type="entry name" value="CN_hydtase_beta-like_N"/>
</dbReference>
<feature type="domain" description="Nitrile hydratase beta subunit-like N-terminal" evidence="2">
    <location>
        <begin position="11"/>
        <end position="106"/>
    </location>
</feature>
<feature type="region of interest" description="Disordered" evidence="1">
    <location>
        <begin position="95"/>
        <end position="119"/>
    </location>
</feature>
<dbReference type="InterPro" id="IPR008990">
    <property type="entry name" value="Elect_transpt_acc-like_dom_sf"/>
</dbReference>
<dbReference type="NCBIfam" id="TIGR03889">
    <property type="entry name" value="nitrile_acc"/>
    <property type="match status" value="1"/>
</dbReference>
<dbReference type="InterPro" id="IPR042262">
    <property type="entry name" value="CN_hydtase_beta_C"/>
</dbReference>